<reference evidence="1 2" key="1">
    <citation type="submission" date="2023-02" db="EMBL/GenBank/DDBJ databases">
        <title>LHISI_Scaffold_Assembly.</title>
        <authorList>
            <person name="Stuart O.P."/>
            <person name="Cleave R."/>
            <person name="Magrath M.J.L."/>
            <person name="Mikheyev A.S."/>
        </authorList>
    </citation>
    <scope>NUCLEOTIDE SEQUENCE [LARGE SCALE GENOMIC DNA]</scope>
    <source>
        <strain evidence="1">Daus_M_001</strain>
        <tissue evidence="1">Leg muscle</tissue>
    </source>
</reference>
<comment type="caution">
    <text evidence="1">The sequence shown here is derived from an EMBL/GenBank/DDBJ whole genome shotgun (WGS) entry which is preliminary data.</text>
</comment>
<proteinExistence type="predicted"/>
<dbReference type="EMBL" id="JARBHB010000003">
    <property type="protein sequence ID" value="KAJ8889966.1"/>
    <property type="molecule type" value="Genomic_DNA"/>
</dbReference>
<evidence type="ECO:0000313" key="1">
    <source>
        <dbReference type="EMBL" id="KAJ8889966.1"/>
    </source>
</evidence>
<name>A0ABQ9HZZ1_9NEOP</name>
<gene>
    <name evidence="1" type="ORF">PR048_009471</name>
</gene>
<keyword evidence="2" id="KW-1185">Reference proteome</keyword>
<sequence length="90" mass="10106">MFDDKFYAVMAEHDSLANKVETKNQKEPFTSSNNGLGSHVTKAVLVCLAYLRTSLAEEPLMLIHSFVLTDENYSVAWDTYWSDASPASRT</sequence>
<protein>
    <submittedName>
        <fullName evidence="1">Uncharacterized protein</fullName>
    </submittedName>
</protein>
<accession>A0ABQ9HZZ1</accession>
<organism evidence="1 2">
    <name type="scientific">Dryococelus australis</name>
    <dbReference type="NCBI Taxonomy" id="614101"/>
    <lineage>
        <taxon>Eukaryota</taxon>
        <taxon>Metazoa</taxon>
        <taxon>Ecdysozoa</taxon>
        <taxon>Arthropoda</taxon>
        <taxon>Hexapoda</taxon>
        <taxon>Insecta</taxon>
        <taxon>Pterygota</taxon>
        <taxon>Neoptera</taxon>
        <taxon>Polyneoptera</taxon>
        <taxon>Phasmatodea</taxon>
        <taxon>Verophasmatodea</taxon>
        <taxon>Anareolatae</taxon>
        <taxon>Phasmatidae</taxon>
        <taxon>Eurycanthinae</taxon>
        <taxon>Dryococelus</taxon>
    </lineage>
</organism>
<dbReference type="Proteomes" id="UP001159363">
    <property type="component" value="Chromosome 3"/>
</dbReference>
<evidence type="ECO:0000313" key="2">
    <source>
        <dbReference type="Proteomes" id="UP001159363"/>
    </source>
</evidence>